<dbReference type="InterPro" id="IPR045854">
    <property type="entry name" value="NO2/SO3_Rdtase_4Fe4S_sf"/>
</dbReference>
<dbReference type="Proteomes" id="UP000680279">
    <property type="component" value="Unassembled WGS sequence"/>
</dbReference>
<dbReference type="Pfam" id="PF01077">
    <property type="entry name" value="NIR_SIR"/>
    <property type="match status" value="1"/>
</dbReference>
<dbReference type="PANTHER" id="PTHR11493">
    <property type="entry name" value="SULFITE REDUCTASE [NADPH] SUBUNIT BETA-RELATED"/>
    <property type="match status" value="1"/>
</dbReference>
<keyword evidence="1" id="KW-0004">4Fe-4S</keyword>
<keyword evidence="2" id="KW-0479">Metal-binding</keyword>
<accession>A0ABQ4K6W4</accession>
<evidence type="ECO:0000259" key="5">
    <source>
        <dbReference type="Pfam" id="PF01077"/>
    </source>
</evidence>
<dbReference type="EMBL" id="BOQT01000009">
    <property type="protein sequence ID" value="GIN21466.1"/>
    <property type="molecule type" value="Genomic_DNA"/>
</dbReference>
<dbReference type="SUPFAM" id="SSF56014">
    <property type="entry name" value="Nitrite and sulphite reductase 4Fe-4S domain-like"/>
    <property type="match status" value="1"/>
</dbReference>
<proteinExistence type="predicted"/>
<evidence type="ECO:0000256" key="2">
    <source>
        <dbReference type="ARBA" id="ARBA00022723"/>
    </source>
</evidence>
<reference evidence="6 7" key="1">
    <citation type="submission" date="2021-03" db="EMBL/GenBank/DDBJ databases">
        <title>Antimicrobial resistance genes in bacteria isolated from Japanese honey, and their potential for conferring macrolide and lincosamide resistance in the American foulbrood pathogen Paenibacillus larvae.</title>
        <authorList>
            <person name="Okamoto M."/>
            <person name="Kumagai M."/>
            <person name="Kanamori H."/>
            <person name="Takamatsu D."/>
        </authorList>
    </citation>
    <scope>NUCLEOTIDE SEQUENCE [LARGE SCALE GENOMIC DNA]</scope>
    <source>
        <strain evidence="6 7">J1TS3</strain>
    </source>
</reference>
<evidence type="ECO:0000256" key="3">
    <source>
        <dbReference type="ARBA" id="ARBA00023004"/>
    </source>
</evidence>
<dbReference type="InterPro" id="IPR006066">
    <property type="entry name" value="NO2/SO3_Rdtase_FeS/sirohaem_BS"/>
</dbReference>
<keyword evidence="3" id="KW-0408">Iron</keyword>
<protein>
    <recommendedName>
        <fullName evidence="5">Nitrite/sulphite reductase 4Fe-4S domain-containing protein</fullName>
    </recommendedName>
</protein>
<feature type="domain" description="Nitrite/sulphite reductase 4Fe-4S" evidence="5">
    <location>
        <begin position="85"/>
        <end position="204"/>
    </location>
</feature>
<dbReference type="InterPro" id="IPR045169">
    <property type="entry name" value="NO2/SO3_Rdtase_4Fe4S_prot"/>
</dbReference>
<evidence type="ECO:0000313" key="6">
    <source>
        <dbReference type="EMBL" id="GIN21466.1"/>
    </source>
</evidence>
<dbReference type="RefSeq" id="WP_373315315.1">
    <property type="nucleotide sequence ID" value="NZ_BOQT01000009.1"/>
</dbReference>
<dbReference type="PROSITE" id="PS00365">
    <property type="entry name" value="NIR_SIR"/>
    <property type="match status" value="1"/>
</dbReference>
<gene>
    <name evidence="6" type="ORF">J1TS3_26000</name>
</gene>
<name>A0ABQ4K6W4_9BACI</name>
<keyword evidence="7" id="KW-1185">Reference proteome</keyword>
<dbReference type="InterPro" id="IPR006067">
    <property type="entry name" value="NO2/SO3_Rdtase_4Fe4S_dom"/>
</dbReference>
<keyword evidence="4" id="KW-0411">Iron-sulfur</keyword>
<comment type="caution">
    <text evidence="6">The sequence shown here is derived from an EMBL/GenBank/DDBJ whole genome shotgun (WGS) entry which is preliminary data.</text>
</comment>
<sequence length="206" mass="23131">MLKSDVGKIKIAINGGIGFGAKLNSKQLVTISKYMNEDEELELTTFQQLYIEIPEDKKEKIIEEFQSVGLACYPVGNFVKSLRTCNFCKGEEREGMPVAKEINRRIAGKPVPSTLKVAYTGCAIGCGEPMLSDLGIMKIRDHYNLYVGGKAKGKDAEVGFLLRENLTPDELYDTVEKVIAKYSQMGKKRETFYKFLKRIGKDQLIN</sequence>
<organism evidence="6 7">
    <name type="scientific">Siminovitchia fordii</name>
    <dbReference type="NCBI Taxonomy" id="254759"/>
    <lineage>
        <taxon>Bacteria</taxon>
        <taxon>Bacillati</taxon>
        <taxon>Bacillota</taxon>
        <taxon>Bacilli</taxon>
        <taxon>Bacillales</taxon>
        <taxon>Bacillaceae</taxon>
        <taxon>Siminovitchia</taxon>
    </lineage>
</organism>
<evidence type="ECO:0000256" key="4">
    <source>
        <dbReference type="ARBA" id="ARBA00023014"/>
    </source>
</evidence>
<dbReference type="Gene3D" id="3.30.413.10">
    <property type="entry name" value="Sulfite Reductase Hemoprotein, domain 1"/>
    <property type="match status" value="1"/>
</dbReference>
<dbReference type="PANTHER" id="PTHR11493:SF54">
    <property type="entry name" value="ANAEROBIC SULFITE REDUCTASE SUBUNIT C"/>
    <property type="match status" value="1"/>
</dbReference>
<evidence type="ECO:0000256" key="1">
    <source>
        <dbReference type="ARBA" id="ARBA00022485"/>
    </source>
</evidence>
<evidence type="ECO:0000313" key="7">
    <source>
        <dbReference type="Proteomes" id="UP000680279"/>
    </source>
</evidence>